<proteinExistence type="predicted"/>
<evidence type="ECO:0008006" key="4">
    <source>
        <dbReference type="Google" id="ProtNLM"/>
    </source>
</evidence>
<keyword evidence="3" id="KW-1185">Reference proteome</keyword>
<dbReference type="HOGENOM" id="CLU_815801_0_0_10"/>
<dbReference type="Proteomes" id="UP000000310">
    <property type="component" value="Chromosome"/>
</dbReference>
<feature type="signal peptide" evidence="1">
    <location>
        <begin position="1"/>
        <end position="26"/>
    </location>
</feature>
<dbReference type="RefSeq" id="WP_013633157.1">
    <property type="nucleotide sequence ID" value="NC_015177.1"/>
</dbReference>
<sequence length="340" mass="36708">MRVQLSLAKSILLSSIIFLSAKSAFSQGDAIDLIKAREDATKITQAYLNPFFKGLGSGMNNGWFNSAKAKNLGKFDLRIQASGAFVPTSDQTFDVNSLGLTRFKPASGSSSITPTVFGKDDGGITLTDKNNSNIEFQMPSGAGFHIVPSPQIQLTVGLVYDTEISARFTPKVGNDDFGKVGSWGIGVKKEITKLLPWKTEKIIPIDLAVALGYNQINYDHKVAVKDQIGDDDTNDLKQRIEGKFSGVTADLIVSKKLAIFTPFASIGYNSAKTDIGILGTYKFNGENDLVDPVRIKQTDVSAFRGSLGFGLHLAFFRLYGAYNISDYQSVTAGIGFGIGK</sequence>
<name>F0SB35_PSESL</name>
<organism evidence="2 3">
    <name type="scientific">Pseudopedobacter saltans (strain ATCC 51119 / DSM 12145 / JCM 21818 / CCUG 39354 / LMG 10337 / NBRC 100064 / NCIMB 13643)</name>
    <name type="common">Pedobacter saltans</name>
    <dbReference type="NCBI Taxonomy" id="762903"/>
    <lineage>
        <taxon>Bacteria</taxon>
        <taxon>Pseudomonadati</taxon>
        <taxon>Bacteroidota</taxon>
        <taxon>Sphingobacteriia</taxon>
        <taxon>Sphingobacteriales</taxon>
        <taxon>Sphingobacteriaceae</taxon>
        <taxon>Pseudopedobacter</taxon>
    </lineage>
</organism>
<dbReference type="InterPro" id="IPR046495">
    <property type="entry name" value="DUF6588"/>
</dbReference>
<dbReference type="STRING" id="762903.Pedsa_2118"/>
<feature type="chain" id="PRO_5003260133" description="Outer membrane protein beta-barrel domain-containing protein" evidence="1">
    <location>
        <begin position="27"/>
        <end position="340"/>
    </location>
</feature>
<keyword evidence="1" id="KW-0732">Signal</keyword>
<dbReference type="EMBL" id="CP002545">
    <property type="protein sequence ID" value="ADY52670.1"/>
    <property type="molecule type" value="Genomic_DNA"/>
</dbReference>
<evidence type="ECO:0000313" key="3">
    <source>
        <dbReference type="Proteomes" id="UP000000310"/>
    </source>
</evidence>
<dbReference type="eggNOG" id="ENOG502Z8Z5">
    <property type="taxonomic scope" value="Bacteria"/>
</dbReference>
<evidence type="ECO:0000256" key="1">
    <source>
        <dbReference type="SAM" id="SignalP"/>
    </source>
</evidence>
<dbReference type="OrthoDB" id="9775382at2"/>
<reference evidence="3" key="2">
    <citation type="submission" date="2011-02" db="EMBL/GenBank/DDBJ databases">
        <title>The complete genome of Pedobacter saltans DSM 12145.</title>
        <authorList>
            <consortium name="US DOE Joint Genome Institute (JGI-PGF)"/>
            <person name="Lucas S."/>
            <person name="Copeland A."/>
            <person name="Lapidus A."/>
            <person name="Bruce D."/>
            <person name="Goodwin L."/>
            <person name="Pitluck S."/>
            <person name="Kyrpides N."/>
            <person name="Mavromatis K."/>
            <person name="Pagani I."/>
            <person name="Ivanova N."/>
            <person name="Ovchinnikova G."/>
            <person name="Lu M."/>
            <person name="Detter J.C."/>
            <person name="Han C."/>
            <person name="Land M."/>
            <person name="Hauser L."/>
            <person name="Markowitz V."/>
            <person name="Cheng J.-F."/>
            <person name="Hugenholtz P."/>
            <person name="Woyke T."/>
            <person name="Wu D."/>
            <person name="Tindall B."/>
            <person name="Pomrenke H.G."/>
            <person name="Brambilla E."/>
            <person name="Klenk H.-P."/>
            <person name="Eisen J.A."/>
        </authorList>
    </citation>
    <scope>NUCLEOTIDE SEQUENCE [LARGE SCALE GENOMIC DNA]</scope>
    <source>
        <strain evidence="3">ATCC 51119 / DSM 12145 / JCM 21818 / LMG 10337 / NBRC 100064 / NCIMB 13643</strain>
    </source>
</reference>
<accession>F0SB35</accession>
<reference evidence="2 3" key="1">
    <citation type="journal article" date="2011" name="Stand. Genomic Sci.">
        <title>Complete genome sequence of the gliding, heparinolytic Pedobacter saltans type strain (113).</title>
        <authorList>
            <person name="Liolios K."/>
            <person name="Sikorski J."/>
            <person name="Lu M."/>
            <person name="Nolan M."/>
            <person name="Lapidus A."/>
            <person name="Lucas S."/>
            <person name="Hammon N."/>
            <person name="Deshpande S."/>
            <person name="Cheng J.F."/>
            <person name="Tapia R."/>
            <person name="Han C."/>
            <person name="Goodwin L."/>
            <person name="Pitluck S."/>
            <person name="Huntemann M."/>
            <person name="Ivanova N."/>
            <person name="Pagani I."/>
            <person name="Mavromatis K."/>
            <person name="Ovchinikova G."/>
            <person name="Pati A."/>
            <person name="Chen A."/>
            <person name="Palaniappan K."/>
            <person name="Land M."/>
            <person name="Hauser L."/>
            <person name="Brambilla E.M."/>
            <person name="Kotsyurbenko O."/>
            <person name="Rohde M."/>
            <person name="Tindall B.J."/>
            <person name="Abt B."/>
            <person name="Goker M."/>
            <person name="Detter J.C."/>
            <person name="Woyke T."/>
            <person name="Bristow J."/>
            <person name="Eisen J.A."/>
            <person name="Markowitz V."/>
            <person name="Hugenholtz P."/>
            <person name="Klenk H.P."/>
            <person name="Kyrpides N.C."/>
        </authorList>
    </citation>
    <scope>NUCLEOTIDE SEQUENCE [LARGE SCALE GENOMIC DNA]</scope>
    <source>
        <strain evidence="3">ATCC 51119 / DSM 12145 / JCM 21818 / LMG 10337 / NBRC 100064 / NCIMB 13643</strain>
    </source>
</reference>
<dbReference type="Pfam" id="PF20230">
    <property type="entry name" value="DUF6588"/>
    <property type="match status" value="1"/>
</dbReference>
<dbReference type="AlphaFoldDB" id="F0SB35"/>
<gene>
    <name evidence="2" type="ordered locus">Pedsa_2118</name>
</gene>
<evidence type="ECO:0000313" key="2">
    <source>
        <dbReference type="EMBL" id="ADY52670.1"/>
    </source>
</evidence>
<dbReference type="KEGG" id="psn:Pedsa_2118"/>
<protein>
    <recommendedName>
        <fullName evidence="4">Outer membrane protein beta-barrel domain-containing protein</fullName>
    </recommendedName>
</protein>